<name>A0A2G5BCP7_COERN</name>
<dbReference type="OrthoDB" id="5554504at2759"/>
<accession>A0A2G5BCP7</accession>
<feature type="region of interest" description="Disordered" evidence="1">
    <location>
        <begin position="22"/>
        <end position="41"/>
    </location>
</feature>
<protein>
    <submittedName>
        <fullName evidence="2">Uncharacterized protein</fullName>
    </submittedName>
</protein>
<keyword evidence="3" id="KW-1185">Reference proteome</keyword>
<dbReference type="EMBL" id="KZ303497">
    <property type="protein sequence ID" value="PIA16788.1"/>
    <property type="molecule type" value="Genomic_DNA"/>
</dbReference>
<reference evidence="2 3" key="1">
    <citation type="journal article" date="2015" name="Genome Biol. Evol.">
        <title>Phylogenomic analyses indicate that early fungi evolved digesting cell walls of algal ancestors of land plants.</title>
        <authorList>
            <person name="Chang Y."/>
            <person name="Wang S."/>
            <person name="Sekimoto S."/>
            <person name="Aerts A.L."/>
            <person name="Choi C."/>
            <person name="Clum A."/>
            <person name="LaButti K.M."/>
            <person name="Lindquist E.A."/>
            <person name="Yee Ngan C."/>
            <person name="Ohm R.A."/>
            <person name="Salamov A.A."/>
            <person name="Grigoriev I.V."/>
            <person name="Spatafora J.W."/>
            <person name="Berbee M.L."/>
        </authorList>
    </citation>
    <scope>NUCLEOTIDE SEQUENCE [LARGE SCALE GENOMIC DNA]</scope>
    <source>
        <strain evidence="2 3">NRRL 1564</strain>
    </source>
</reference>
<evidence type="ECO:0000313" key="3">
    <source>
        <dbReference type="Proteomes" id="UP000242474"/>
    </source>
</evidence>
<proteinExistence type="predicted"/>
<sequence>MAGEGGNSGETSPSKINRLLSRLSRTMTPPKTSIRSRRGISPTQQLEVGAVGVAVPSSAPNDRAAGEDEYRYHYQQQRHETINEETLRRRQKIAELRGRREKEYLDRQRRQTQQTQALFSPEADNAVGFDSAVPFPLNTLNMSMAAFPGTAEYEQMTALRTPETREAERFIESRDMDLLLQPIDTESMLNVVDPTPPSQRVKQEKRDQRHSTSQQRLHRAVTSGRRTVDEMDFTINIPSTSLSPMMPLHPVHGRQRSRATVFYAEKDLEKFAENNRNNQGLCSHTALNTAISSRESKLPDALCRQIEVELRRNASLKHELAQLDASIRAISSLLLVADERR</sequence>
<feature type="compositionally biased region" description="Basic and acidic residues" evidence="1">
    <location>
        <begin position="201"/>
        <end position="210"/>
    </location>
</feature>
<dbReference type="AlphaFoldDB" id="A0A2G5BCP7"/>
<feature type="compositionally biased region" description="Polar residues" evidence="1">
    <location>
        <begin position="23"/>
        <end position="33"/>
    </location>
</feature>
<feature type="region of interest" description="Disordered" evidence="1">
    <location>
        <begin position="189"/>
        <end position="222"/>
    </location>
</feature>
<evidence type="ECO:0000313" key="2">
    <source>
        <dbReference type="EMBL" id="PIA16788.1"/>
    </source>
</evidence>
<dbReference type="Proteomes" id="UP000242474">
    <property type="component" value="Unassembled WGS sequence"/>
</dbReference>
<gene>
    <name evidence="2" type="ORF">COEREDRAFT_80868</name>
</gene>
<evidence type="ECO:0000256" key="1">
    <source>
        <dbReference type="SAM" id="MobiDB-lite"/>
    </source>
</evidence>
<organism evidence="2 3">
    <name type="scientific">Coemansia reversa (strain ATCC 12441 / NRRL 1564)</name>
    <dbReference type="NCBI Taxonomy" id="763665"/>
    <lineage>
        <taxon>Eukaryota</taxon>
        <taxon>Fungi</taxon>
        <taxon>Fungi incertae sedis</taxon>
        <taxon>Zoopagomycota</taxon>
        <taxon>Kickxellomycotina</taxon>
        <taxon>Kickxellomycetes</taxon>
        <taxon>Kickxellales</taxon>
        <taxon>Kickxellaceae</taxon>
        <taxon>Coemansia</taxon>
    </lineage>
</organism>